<evidence type="ECO:0000313" key="8">
    <source>
        <dbReference type="Ensembl" id="ENSEBUP00000001975.1"/>
    </source>
</evidence>
<comment type="similarity">
    <text evidence="2">Belongs to the unc-93 family.</text>
</comment>
<dbReference type="GO" id="GO:0005764">
    <property type="term" value="C:lysosome"/>
    <property type="evidence" value="ECO:0007669"/>
    <property type="project" value="TreeGrafter"/>
</dbReference>
<feature type="transmembrane region" description="Helical" evidence="7">
    <location>
        <begin position="494"/>
        <end position="513"/>
    </location>
</feature>
<dbReference type="Ensembl" id="ENSEBUT00000002319.1">
    <property type="protein sequence ID" value="ENSEBUP00000001975.1"/>
    <property type="gene ID" value="ENSEBUG00000001598.1"/>
</dbReference>
<evidence type="ECO:0000256" key="6">
    <source>
        <dbReference type="SAM" id="MobiDB-lite"/>
    </source>
</evidence>
<feature type="compositionally biased region" description="Basic residues" evidence="6">
    <location>
        <begin position="522"/>
        <end position="537"/>
    </location>
</feature>
<protein>
    <submittedName>
        <fullName evidence="8">Unc-93 homolog B1, TLR signaling regulator</fullName>
    </submittedName>
</protein>
<organism evidence="8 9">
    <name type="scientific">Eptatretus burgeri</name>
    <name type="common">Inshore hagfish</name>
    <dbReference type="NCBI Taxonomy" id="7764"/>
    <lineage>
        <taxon>Eukaryota</taxon>
        <taxon>Metazoa</taxon>
        <taxon>Chordata</taxon>
        <taxon>Craniata</taxon>
        <taxon>Vertebrata</taxon>
        <taxon>Cyclostomata</taxon>
        <taxon>Myxini</taxon>
        <taxon>Myxiniformes</taxon>
        <taxon>Myxinidae</taxon>
        <taxon>Eptatretinae</taxon>
        <taxon>Eptatretus</taxon>
    </lineage>
</organism>
<dbReference type="GO" id="GO:0005768">
    <property type="term" value="C:endosome"/>
    <property type="evidence" value="ECO:0007669"/>
    <property type="project" value="TreeGrafter"/>
</dbReference>
<dbReference type="GO" id="GO:0034154">
    <property type="term" value="P:toll-like receptor 7 signaling pathway"/>
    <property type="evidence" value="ECO:0007669"/>
    <property type="project" value="TreeGrafter"/>
</dbReference>
<evidence type="ECO:0000256" key="1">
    <source>
        <dbReference type="ARBA" id="ARBA00004141"/>
    </source>
</evidence>
<keyword evidence="9" id="KW-1185">Reference proteome</keyword>
<feature type="transmembrane region" description="Helical" evidence="7">
    <location>
        <begin position="466"/>
        <end position="488"/>
    </location>
</feature>
<reference evidence="8" key="1">
    <citation type="submission" date="2025-08" db="UniProtKB">
        <authorList>
            <consortium name="Ensembl"/>
        </authorList>
    </citation>
    <scope>IDENTIFICATION</scope>
</reference>
<evidence type="ECO:0000256" key="7">
    <source>
        <dbReference type="SAM" id="Phobius"/>
    </source>
</evidence>
<dbReference type="Pfam" id="PF05978">
    <property type="entry name" value="UNC-93"/>
    <property type="match status" value="1"/>
</dbReference>
<name>A0A8C4NBR7_EPTBU</name>
<proteinExistence type="inferred from homology"/>
<feature type="transmembrane region" description="Helical" evidence="7">
    <location>
        <begin position="283"/>
        <end position="308"/>
    </location>
</feature>
<keyword evidence="5 7" id="KW-0472">Membrane</keyword>
<dbReference type="GO" id="GO:0016020">
    <property type="term" value="C:membrane"/>
    <property type="evidence" value="ECO:0007669"/>
    <property type="project" value="UniProtKB-SubCell"/>
</dbReference>
<dbReference type="PANTHER" id="PTHR46744:SF1">
    <property type="entry name" value="PROTEIN UNC-93 HOMOLOG B1"/>
    <property type="match status" value="1"/>
</dbReference>
<accession>A0A8C4NBR7</accession>
<dbReference type="GO" id="GO:0034162">
    <property type="term" value="P:toll-like receptor 9 signaling pathway"/>
    <property type="evidence" value="ECO:0007669"/>
    <property type="project" value="TreeGrafter"/>
</dbReference>
<keyword evidence="3 7" id="KW-0812">Transmembrane</keyword>
<evidence type="ECO:0000256" key="2">
    <source>
        <dbReference type="ARBA" id="ARBA00009172"/>
    </source>
</evidence>
<dbReference type="SUPFAM" id="SSF103473">
    <property type="entry name" value="MFS general substrate transporter"/>
    <property type="match status" value="1"/>
</dbReference>
<feature type="transmembrane region" description="Helical" evidence="7">
    <location>
        <begin position="432"/>
        <end position="454"/>
    </location>
</feature>
<feature type="region of interest" description="Disordered" evidence="6">
    <location>
        <begin position="1"/>
        <end position="40"/>
    </location>
</feature>
<evidence type="ECO:0000256" key="4">
    <source>
        <dbReference type="ARBA" id="ARBA00022989"/>
    </source>
</evidence>
<feature type="transmembrane region" description="Helical" evidence="7">
    <location>
        <begin position="339"/>
        <end position="359"/>
    </location>
</feature>
<sequence length="580" mass="66973">MADQNELIDHRSGEPELERDPEPYRGGSQDGEDLLNNIDPNYNEEEEEKKYFRRKRLGVIKNVIAVSLGNMLMYSVYLGLLQMQFILHYDSTYREVKYSNIHLKDIDEKVLMGINVAPIISLLYTPLLIRFFGTKWVIYLATGIYALFVSTNYWERYYTLVPAATAIGTIIVPLWASLGNYITRMGQKYCEFVHYKDHQDKPEQLTKDKAHKYIITFQCIFYAFFELSFVWAELPFEFFIKGHLKNYNHTLYNVKSCGTYQKGMIAGLNSTILDRLPKSMDLIIVESVLMGVAFSAMLIVLLLCGSAYRPTEEIDLRSIGWGNIFQLPFKHMRDYRLRLLTPFFIYGGFELLFFLTGYMLSYGVCALGLEAFGRILITFGVSAAVGALLSMPLEYMRRGSTLFVTTALHLFLIVALFAWAPQPRDPTQNIVVYAVAALWGLGSGFNSTGLSILLGITYEDKNRQDFIFTIAQWWKTIAIFITYLWTTYVSSMKVKLSVLLVCLLVALLCYLVLKHKVKQQQRPRLPHLPRPRRRNRGYRYFADEQSDTDSEDKEADGEDNDNADGEWEEPSVRERRMRVK</sequence>
<evidence type="ECO:0000313" key="9">
    <source>
        <dbReference type="Proteomes" id="UP000694388"/>
    </source>
</evidence>
<feature type="transmembrane region" description="Helical" evidence="7">
    <location>
        <begin position="160"/>
        <end position="178"/>
    </location>
</feature>
<feature type="transmembrane region" description="Helical" evidence="7">
    <location>
        <begin position="371"/>
        <end position="389"/>
    </location>
</feature>
<feature type="transmembrane region" description="Helical" evidence="7">
    <location>
        <begin position="401"/>
        <end position="420"/>
    </location>
</feature>
<feature type="transmembrane region" description="Helical" evidence="7">
    <location>
        <begin position="213"/>
        <end position="232"/>
    </location>
</feature>
<evidence type="ECO:0000256" key="5">
    <source>
        <dbReference type="ARBA" id="ARBA00023136"/>
    </source>
</evidence>
<feature type="transmembrane region" description="Helical" evidence="7">
    <location>
        <begin position="136"/>
        <end position="154"/>
    </location>
</feature>
<feature type="transmembrane region" description="Helical" evidence="7">
    <location>
        <begin position="59"/>
        <end position="80"/>
    </location>
</feature>
<dbReference type="InterPro" id="IPR036259">
    <property type="entry name" value="MFS_trans_sf"/>
</dbReference>
<dbReference type="GeneTree" id="ENSGT00530000063359"/>
<feature type="compositionally biased region" description="Acidic residues" evidence="6">
    <location>
        <begin position="544"/>
        <end position="569"/>
    </location>
</feature>
<dbReference type="GO" id="GO:0035325">
    <property type="term" value="F:Toll-like receptor binding"/>
    <property type="evidence" value="ECO:0007669"/>
    <property type="project" value="InterPro"/>
</dbReference>
<keyword evidence="4 7" id="KW-1133">Transmembrane helix</keyword>
<feature type="region of interest" description="Disordered" evidence="6">
    <location>
        <begin position="522"/>
        <end position="580"/>
    </location>
</feature>
<feature type="transmembrane region" description="Helical" evidence="7">
    <location>
        <begin position="110"/>
        <end position="129"/>
    </location>
</feature>
<dbReference type="AlphaFoldDB" id="A0A8C4NBR7"/>
<dbReference type="GO" id="GO:0034121">
    <property type="term" value="P:regulation of toll-like receptor signaling pathway"/>
    <property type="evidence" value="ECO:0007669"/>
    <property type="project" value="Ensembl"/>
</dbReference>
<dbReference type="GO" id="GO:0006886">
    <property type="term" value="P:intracellular protein transport"/>
    <property type="evidence" value="ECO:0007669"/>
    <property type="project" value="TreeGrafter"/>
</dbReference>
<comment type="subcellular location">
    <subcellularLocation>
        <location evidence="1">Membrane</location>
        <topology evidence="1">Multi-pass membrane protein</topology>
    </subcellularLocation>
</comment>
<dbReference type="PANTHER" id="PTHR46744">
    <property type="entry name" value="PROTEIN UNC-93 HOMOLOG B1"/>
    <property type="match status" value="1"/>
</dbReference>
<feature type="compositionally biased region" description="Basic and acidic residues" evidence="6">
    <location>
        <begin position="7"/>
        <end position="23"/>
    </location>
</feature>
<dbReference type="GO" id="GO:0002224">
    <property type="term" value="P:toll-like receptor signaling pathway"/>
    <property type="evidence" value="ECO:0007669"/>
    <property type="project" value="InterPro"/>
</dbReference>
<evidence type="ECO:0000256" key="3">
    <source>
        <dbReference type="ARBA" id="ARBA00022692"/>
    </source>
</evidence>
<dbReference type="InterPro" id="IPR010291">
    <property type="entry name" value="Ion_channel_UNC-93"/>
</dbReference>
<reference evidence="8" key="2">
    <citation type="submission" date="2025-09" db="UniProtKB">
        <authorList>
            <consortium name="Ensembl"/>
        </authorList>
    </citation>
    <scope>IDENTIFICATION</scope>
</reference>
<dbReference type="InterPro" id="IPR043268">
    <property type="entry name" value="UNC93B1"/>
</dbReference>
<dbReference type="GO" id="GO:0034138">
    <property type="term" value="P:toll-like receptor 3 signaling pathway"/>
    <property type="evidence" value="ECO:0007669"/>
    <property type="project" value="TreeGrafter"/>
</dbReference>
<dbReference type="Proteomes" id="UP000694388">
    <property type="component" value="Unplaced"/>
</dbReference>